<feature type="transmembrane region" description="Helical" evidence="5">
    <location>
        <begin position="151"/>
        <end position="170"/>
    </location>
</feature>
<organism evidence="7 8">
    <name type="scientific">Phreatobacter cathodiphilus</name>
    <dbReference type="NCBI Taxonomy" id="1868589"/>
    <lineage>
        <taxon>Bacteria</taxon>
        <taxon>Pseudomonadati</taxon>
        <taxon>Pseudomonadota</taxon>
        <taxon>Alphaproteobacteria</taxon>
        <taxon>Hyphomicrobiales</taxon>
        <taxon>Phreatobacteraceae</taxon>
        <taxon>Phreatobacter</taxon>
    </lineage>
</organism>
<keyword evidence="5" id="KW-0812">Transmembrane</keyword>
<keyword evidence="5" id="KW-1133">Transmembrane helix</keyword>
<gene>
    <name evidence="7" type="ORF">C6569_07680</name>
</gene>
<dbReference type="InterPro" id="IPR009056">
    <property type="entry name" value="Cyt_c-like_dom"/>
</dbReference>
<dbReference type="GO" id="GO:0020037">
    <property type="term" value="F:heme binding"/>
    <property type="evidence" value="ECO:0007669"/>
    <property type="project" value="InterPro"/>
</dbReference>
<keyword evidence="5" id="KW-0472">Membrane</keyword>
<dbReference type="OrthoDB" id="9787495at2"/>
<proteinExistence type="predicted"/>
<dbReference type="Pfam" id="PF06181">
    <property type="entry name" value="Urate_ox_N"/>
    <property type="match status" value="1"/>
</dbReference>
<feature type="domain" description="Cytochrome c" evidence="6">
    <location>
        <begin position="310"/>
        <end position="396"/>
    </location>
</feature>
<evidence type="ECO:0000259" key="6">
    <source>
        <dbReference type="PROSITE" id="PS51007"/>
    </source>
</evidence>
<keyword evidence="8" id="KW-1185">Reference proteome</keyword>
<dbReference type="EMBL" id="CP027668">
    <property type="protein sequence ID" value="AVO44951.1"/>
    <property type="molecule type" value="Genomic_DNA"/>
</dbReference>
<evidence type="ECO:0000256" key="2">
    <source>
        <dbReference type="ARBA" id="ARBA00022723"/>
    </source>
</evidence>
<dbReference type="Pfam" id="PF00034">
    <property type="entry name" value="Cytochrom_C"/>
    <property type="match status" value="1"/>
</dbReference>
<accession>A0A2S0NAJ3</accession>
<dbReference type="RefSeq" id="WP_106748292.1">
    <property type="nucleotide sequence ID" value="NZ_CP027668.1"/>
</dbReference>
<reference evidence="7 8" key="1">
    <citation type="submission" date="2018-03" db="EMBL/GenBank/DDBJ databases">
        <title>Genome sequencing of Phreatobacter sp.</title>
        <authorList>
            <person name="Kim S.-J."/>
            <person name="Heo J."/>
            <person name="Kwon S.-W."/>
        </authorList>
    </citation>
    <scope>NUCLEOTIDE SEQUENCE [LARGE SCALE GENOMIC DNA]</scope>
    <source>
        <strain evidence="7 8">S-12</strain>
    </source>
</reference>
<feature type="transmembrane region" description="Helical" evidence="5">
    <location>
        <begin position="282"/>
        <end position="299"/>
    </location>
</feature>
<protein>
    <submittedName>
        <fullName evidence="7">Cysteine desulfurase</fullName>
    </submittedName>
</protein>
<dbReference type="InterPro" id="IPR036909">
    <property type="entry name" value="Cyt_c-like_dom_sf"/>
</dbReference>
<feature type="transmembrane region" description="Helical" evidence="5">
    <location>
        <begin position="176"/>
        <end position="196"/>
    </location>
</feature>
<dbReference type="Gene3D" id="1.10.760.10">
    <property type="entry name" value="Cytochrome c-like domain"/>
    <property type="match status" value="1"/>
</dbReference>
<keyword evidence="1 4" id="KW-0349">Heme</keyword>
<dbReference type="PROSITE" id="PS51007">
    <property type="entry name" value="CYTC"/>
    <property type="match status" value="1"/>
</dbReference>
<feature type="transmembrane region" description="Helical" evidence="5">
    <location>
        <begin position="122"/>
        <end position="139"/>
    </location>
</feature>
<dbReference type="GO" id="GO:0046872">
    <property type="term" value="F:metal ion binding"/>
    <property type="evidence" value="ECO:0007669"/>
    <property type="project" value="UniProtKB-KW"/>
</dbReference>
<evidence type="ECO:0000256" key="4">
    <source>
        <dbReference type="PROSITE-ProRule" id="PRU00433"/>
    </source>
</evidence>
<dbReference type="AlphaFoldDB" id="A0A2S0NAJ3"/>
<evidence type="ECO:0000256" key="5">
    <source>
        <dbReference type="SAM" id="Phobius"/>
    </source>
</evidence>
<dbReference type="KEGG" id="phr:C6569_07680"/>
<evidence type="ECO:0000313" key="8">
    <source>
        <dbReference type="Proteomes" id="UP000237889"/>
    </source>
</evidence>
<feature type="transmembrane region" description="Helical" evidence="5">
    <location>
        <begin position="83"/>
        <end position="102"/>
    </location>
</feature>
<name>A0A2S0NAJ3_9HYPH</name>
<evidence type="ECO:0000256" key="3">
    <source>
        <dbReference type="ARBA" id="ARBA00023004"/>
    </source>
</evidence>
<dbReference type="SUPFAM" id="SSF46626">
    <property type="entry name" value="Cytochrome c"/>
    <property type="match status" value="1"/>
</dbReference>
<evidence type="ECO:0000256" key="1">
    <source>
        <dbReference type="ARBA" id="ARBA00022617"/>
    </source>
</evidence>
<dbReference type="InterPro" id="IPR010389">
    <property type="entry name" value="Urate_ox_N"/>
</dbReference>
<sequence>MDIALATDWFNLLSRWFHITAGITWIGTSFYFMSLDFSLKPRAPGATGADGVAWEVHGGGFYHVQKYLVAPDDLPPDLLWHKWAAYLTWVSGFVLLIAQYYLNARGFLIDPAVADIGPGQAIAVSLASIVVGWLLYDALCKSPLADRPPVLALVVFLMVVGAAWAFSQVFSGRGAFIHVGVFIGTIMAANVFLVIIPNQRIVVADLIAGRKPDPKYGKIGKTRSTHNNYLTLPVLLMMVSNHYPMLYAHPHSWLVVAFVVITGALVQHTLNRHEAHDPWKSYGWAVPVAALSLLVAVFVTSQRPKLDLAGAGQVGEAQALQIAATHCATCHGRRPTHEGIAEAPKNVMLETAADLRRHATAVIQQAVQSRAMPLGNQTAMTDQDRAALGAYLSGLR</sequence>
<feature type="transmembrane region" description="Helical" evidence="5">
    <location>
        <begin position="252"/>
        <end position="270"/>
    </location>
</feature>
<keyword evidence="3 4" id="KW-0408">Iron</keyword>
<dbReference type="Proteomes" id="UP000237889">
    <property type="component" value="Chromosome"/>
</dbReference>
<keyword evidence="2 4" id="KW-0479">Metal-binding</keyword>
<dbReference type="GO" id="GO:0009055">
    <property type="term" value="F:electron transfer activity"/>
    <property type="evidence" value="ECO:0007669"/>
    <property type="project" value="InterPro"/>
</dbReference>
<feature type="transmembrane region" description="Helical" evidence="5">
    <location>
        <begin position="16"/>
        <end position="33"/>
    </location>
</feature>
<evidence type="ECO:0000313" key="7">
    <source>
        <dbReference type="EMBL" id="AVO44951.1"/>
    </source>
</evidence>